<dbReference type="AlphaFoldDB" id="A0A372EHZ7"/>
<feature type="compositionally biased region" description="Low complexity" evidence="1">
    <location>
        <begin position="132"/>
        <end position="143"/>
    </location>
</feature>
<reference evidence="3 4" key="1">
    <citation type="submission" date="2018-08" db="EMBL/GenBank/DDBJ databases">
        <title>Hydrogenophaga sp. LA-38 isolated from sludge.</title>
        <authorList>
            <person name="Im W.-T."/>
        </authorList>
    </citation>
    <scope>NUCLEOTIDE SEQUENCE [LARGE SCALE GENOMIC DNA]</scope>
    <source>
        <strain evidence="3 4">LA-38</strain>
    </source>
</reference>
<keyword evidence="2" id="KW-0472">Membrane</keyword>
<keyword evidence="4" id="KW-1185">Reference proteome</keyword>
<name>A0A372EHZ7_9BURK</name>
<protein>
    <submittedName>
        <fullName evidence="3">DUF2946 domain-containing protein</fullName>
    </submittedName>
</protein>
<comment type="caution">
    <text evidence="3">The sequence shown here is derived from an EMBL/GenBank/DDBJ whole genome shotgun (WGS) entry which is preliminary data.</text>
</comment>
<keyword evidence="2" id="KW-0812">Transmembrane</keyword>
<dbReference type="InterPro" id="IPR021333">
    <property type="entry name" value="DUF2946"/>
</dbReference>
<evidence type="ECO:0000313" key="4">
    <source>
        <dbReference type="Proteomes" id="UP000261931"/>
    </source>
</evidence>
<evidence type="ECO:0000256" key="2">
    <source>
        <dbReference type="SAM" id="Phobius"/>
    </source>
</evidence>
<proteinExistence type="predicted"/>
<feature type="region of interest" description="Disordered" evidence="1">
    <location>
        <begin position="132"/>
        <end position="163"/>
    </location>
</feature>
<organism evidence="3 4">
    <name type="scientific">Hydrogenophaga borbori</name>
    <dbReference type="NCBI Taxonomy" id="2294117"/>
    <lineage>
        <taxon>Bacteria</taxon>
        <taxon>Pseudomonadati</taxon>
        <taxon>Pseudomonadota</taxon>
        <taxon>Betaproteobacteria</taxon>
        <taxon>Burkholderiales</taxon>
        <taxon>Comamonadaceae</taxon>
        <taxon>Hydrogenophaga</taxon>
    </lineage>
</organism>
<feature type="region of interest" description="Disordered" evidence="1">
    <location>
        <begin position="1"/>
        <end position="33"/>
    </location>
</feature>
<evidence type="ECO:0000313" key="3">
    <source>
        <dbReference type="EMBL" id="RFP78120.1"/>
    </source>
</evidence>
<accession>A0A372EHZ7</accession>
<evidence type="ECO:0000256" key="1">
    <source>
        <dbReference type="SAM" id="MobiDB-lite"/>
    </source>
</evidence>
<sequence>MSPVVVRNGRSWPRCREGARPRASRAGPPPVESRPMFLHRWPRRLTAWIALLAVCFGAFAPVLSQAALQARGPDAGHWVQICSASGITWVRADAGDSADGHAPEAALTCPWGAISAGGAGLPPAPALALPEAAPQPVPLAQAQRGQDAPVTAHAPARAPPRGI</sequence>
<dbReference type="Proteomes" id="UP000261931">
    <property type="component" value="Unassembled WGS sequence"/>
</dbReference>
<feature type="transmembrane region" description="Helical" evidence="2">
    <location>
        <begin position="45"/>
        <end position="63"/>
    </location>
</feature>
<dbReference type="Pfam" id="PF11162">
    <property type="entry name" value="DUF2946"/>
    <property type="match status" value="1"/>
</dbReference>
<keyword evidence="2" id="KW-1133">Transmembrane helix</keyword>
<gene>
    <name evidence="3" type="ORF">DY262_12430</name>
</gene>
<dbReference type="EMBL" id="QVLS01000007">
    <property type="protein sequence ID" value="RFP78120.1"/>
    <property type="molecule type" value="Genomic_DNA"/>
</dbReference>